<comment type="pathway">
    <text evidence="2">Amino-acid biosynthesis; L-cysteine biosynthesis; L-cysteine from L-homocysteine and L-serine: step 1/2.</text>
</comment>
<dbReference type="GO" id="GO:0005737">
    <property type="term" value="C:cytoplasm"/>
    <property type="evidence" value="ECO:0007669"/>
    <property type="project" value="InterPro"/>
</dbReference>
<evidence type="ECO:0000256" key="5">
    <source>
        <dbReference type="ARBA" id="ARBA00022898"/>
    </source>
</evidence>
<dbReference type="Proteomes" id="UP001159042">
    <property type="component" value="Unassembled WGS sequence"/>
</dbReference>
<dbReference type="PROSITE" id="PS00901">
    <property type="entry name" value="CYS_SYNTHASE"/>
    <property type="match status" value="1"/>
</dbReference>
<dbReference type="InterPro" id="IPR001216">
    <property type="entry name" value="P-phosphate_BS"/>
</dbReference>
<comment type="cofactor">
    <cofactor evidence="1 13">
        <name>pyridoxal 5'-phosphate</name>
        <dbReference type="ChEBI" id="CHEBI:597326"/>
    </cofactor>
</comment>
<dbReference type="GO" id="GO:0019343">
    <property type="term" value="P:cysteine biosynthetic process via cystathionine"/>
    <property type="evidence" value="ECO:0007669"/>
    <property type="project" value="UniProtKB-UniRule"/>
</dbReference>
<keyword evidence="8 13" id="KW-0456">Lyase</keyword>
<keyword evidence="5 13" id="KW-0663">Pyridoxal phosphate</keyword>
<comment type="similarity">
    <text evidence="3 13">Belongs to the cysteine synthase/cystathionine beta-synthase family.</text>
</comment>
<dbReference type="EC" id="4.2.1.22" evidence="4 13"/>
<dbReference type="FunFam" id="3.40.50.1100:FF:000003">
    <property type="entry name" value="Cystathionine beta-synthase"/>
    <property type="match status" value="1"/>
</dbReference>
<dbReference type="PANTHER" id="PTHR10314">
    <property type="entry name" value="CYSTATHIONINE BETA-SYNTHASE"/>
    <property type="match status" value="1"/>
</dbReference>
<comment type="catalytic activity">
    <reaction evidence="11 13">
        <text>L-homocysteine + L-serine = L,L-cystathionine + H2O</text>
        <dbReference type="Rhea" id="RHEA:10112"/>
        <dbReference type="ChEBI" id="CHEBI:15377"/>
        <dbReference type="ChEBI" id="CHEBI:33384"/>
        <dbReference type="ChEBI" id="CHEBI:58161"/>
        <dbReference type="ChEBI" id="CHEBI:58199"/>
        <dbReference type="EC" id="4.2.1.22"/>
    </reaction>
</comment>
<evidence type="ECO:0000256" key="4">
    <source>
        <dbReference type="ARBA" id="ARBA00012041"/>
    </source>
</evidence>
<reference evidence="15 16" key="1">
    <citation type="journal article" date="2023" name="Insect Mol. Biol.">
        <title>Genome sequencing provides insights into the evolution of gene families encoding plant cell wall-degrading enzymes in longhorned beetles.</title>
        <authorList>
            <person name="Shin N.R."/>
            <person name="Okamura Y."/>
            <person name="Kirsch R."/>
            <person name="Pauchet Y."/>
        </authorList>
    </citation>
    <scope>NUCLEOTIDE SEQUENCE [LARGE SCALE GENOMIC DNA]</scope>
    <source>
        <strain evidence="15">EAD_L_NR</strain>
    </source>
</reference>
<dbReference type="CDD" id="cd01561">
    <property type="entry name" value="CBS_like"/>
    <property type="match status" value="1"/>
</dbReference>
<comment type="caution">
    <text evidence="15">The sequence shown here is derived from an EMBL/GenBank/DDBJ whole genome shotgun (WGS) entry which is preliminary data.</text>
</comment>
<dbReference type="Gene3D" id="3.10.580.10">
    <property type="entry name" value="CBS-domain"/>
    <property type="match status" value="1"/>
</dbReference>
<evidence type="ECO:0000256" key="8">
    <source>
        <dbReference type="ARBA" id="ARBA00023239"/>
    </source>
</evidence>
<dbReference type="NCBIfam" id="TIGR01137">
    <property type="entry name" value="cysta_beta"/>
    <property type="match status" value="1"/>
</dbReference>
<keyword evidence="6 12" id="KW-0129">CBS domain</keyword>
<keyword evidence="16" id="KW-1185">Reference proteome</keyword>
<dbReference type="SUPFAM" id="SSF53686">
    <property type="entry name" value="Tryptophan synthase beta subunit-like PLP-dependent enzymes"/>
    <property type="match status" value="1"/>
</dbReference>
<dbReference type="Gene3D" id="3.40.50.1100">
    <property type="match status" value="2"/>
</dbReference>
<dbReference type="PROSITE" id="PS51371">
    <property type="entry name" value="CBS"/>
    <property type="match status" value="1"/>
</dbReference>
<dbReference type="EMBL" id="JANEYG010000001">
    <property type="protein sequence ID" value="KAJ8925298.1"/>
    <property type="molecule type" value="Genomic_DNA"/>
</dbReference>
<dbReference type="FunFam" id="3.40.50.1100:FF:000118">
    <property type="entry name" value="Related to CYS4-cystathionine beta-synthase"/>
    <property type="match status" value="1"/>
</dbReference>
<dbReference type="InterPro" id="IPR050214">
    <property type="entry name" value="Cys_Synth/Cystath_Beta-Synth"/>
</dbReference>
<name>A0AAV8WFE2_9CUCU</name>
<accession>A0AAV8WFE2</accession>
<gene>
    <name evidence="15" type="ORF">NQ315_009128</name>
</gene>
<dbReference type="AlphaFoldDB" id="A0AAV8WFE2"/>
<dbReference type="Pfam" id="PF00571">
    <property type="entry name" value="CBS"/>
    <property type="match status" value="1"/>
</dbReference>
<dbReference type="InterPro" id="IPR046342">
    <property type="entry name" value="CBS_dom_sf"/>
</dbReference>
<evidence type="ECO:0000313" key="16">
    <source>
        <dbReference type="Proteomes" id="UP001159042"/>
    </source>
</evidence>
<evidence type="ECO:0000256" key="9">
    <source>
        <dbReference type="ARBA" id="ARBA00026192"/>
    </source>
</evidence>
<keyword evidence="13" id="KW-0028">Amino-acid biosynthesis</keyword>
<protein>
    <recommendedName>
        <fullName evidence="9 13">Cystathionine beta-synthase</fullName>
        <ecNumber evidence="4 13">4.2.1.22</ecNumber>
    </recommendedName>
</protein>
<dbReference type="SUPFAM" id="SSF54631">
    <property type="entry name" value="CBS-domain pair"/>
    <property type="match status" value="1"/>
</dbReference>
<sequence>MSEINHDKKDGNNCKHLKTHLTFWSPLNDNFGLPDKKSGCTWTSKCNRETTPHTTREWRQSSKILPNVLAAIGNTPMVKLNKIPKASGLKCNMYVKCEFFNPGGSVKDRIGYRLVEDAEEQGLLKPGYTIIEPTSGNTGIGIALAAAVKGYRCVIVMSEKMSNEKVSVLTALGAEIVRTPVNAESNSAGGMFGVTHRLKKEIPNSIILDQYSNPSNPLAHYDTTAEEIYDQCDKKVDMIVLGAGTGGTVAGIGRKFKEISPNTAIVAVDPEGSVLALPEELNKTDTTFYEVEGIGYDFIPTVLDRSVVDLWVKTNDKKSLTMARRLIREEGLLVGSSSGAAVVAAVEAAKDLKEGQNVVVVLPDSIRNYITKFITDQWMEARLLKPCVNTQNHWYTWWDISVSNLQLEKLQTINTAMTCDKVLDLMKQLGIDQIPVLGNNGGIIGMVVLQNLMSKLLGGVVKANETTEKVITRIYPKVYKNANLGLVSRILEKELYVLLLEKQGTGNSVIEKPTGIITPMDLMHYISNDQNKT</sequence>
<evidence type="ECO:0000256" key="11">
    <source>
        <dbReference type="ARBA" id="ARBA00047490"/>
    </source>
</evidence>
<proteinExistence type="inferred from homology"/>
<evidence type="ECO:0000256" key="2">
    <source>
        <dbReference type="ARBA" id="ARBA00005003"/>
    </source>
</evidence>
<evidence type="ECO:0000256" key="12">
    <source>
        <dbReference type="PROSITE-ProRule" id="PRU00703"/>
    </source>
</evidence>
<dbReference type="GO" id="GO:0030170">
    <property type="term" value="F:pyridoxal phosphate binding"/>
    <property type="evidence" value="ECO:0007669"/>
    <property type="project" value="UniProtKB-ARBA"/>
</dbReference>
<dbReference type="InterPro" id="IPR001926">
    <property type="entry name" value="TrpB-like_PALP"/>
</dbReference>
<dbReference type="InterPro" id="IPR036052">
    <property type="entry name" value="TrpB-like_PALP_sf"/>
</dbReference>
<dbReference type="Pfam" id="PF00291">
    <property type="entry name" value="PALP"/>
    <property type="match status" value="1"/>
</dbReference>
<evidence type="ECO:0000313" key="15">
    <source>
        <dbReference type="EMBL" id="KAJ8925298.1"/>
    </source>
</evidence>
<evidence type="ECO:0000256" key="6">
    <source>
        <dbReference type="ARBA" id="ARBA00023122"/>
    </source>
</evidence>
<evidence type="ECO:0000256" key="3">
    <source>
        <dbReference type="ARBA" id="ARBA00007103"/>
    </source>
</evidence>
<feature type="domain" description="CBS" evidence="14">
    <location>
        <begin position="406"/>
        <end position="466"/>
    </location>
</feature>
<dbReference type="GO" id="GO:0006535">
    <property type="term" value="P:cysteine biosynthetic process from serine"/>
    <property type="evidence" value="ECO:0007669"/>
    <property type="project" value="UniProtKB-UniRule"/>
</dbReference>
<dbReference type="InterPro" id="IPR000644">
    <property type="entry name" value="CBS_dom"/>
</dbReference>
<evidence type="ECO:0000256" key="7">
    <source>
        <dbReference type="ARBA" id="ARBA00023192"/>
    </source>
</evidence>
<evidence type="ECO:0000256" key="10">
    <source>
        <dbReference type="ARBA" id="ARBA00045425"/>
    </source>
</evidence>
<organism evidence="15 16">
    <name type="scientific">Exocentrus adspersus</name>
    <dbReference type="NCBI Taxonomy" id="1586481"/>
    <lineage>
        <taxon>Eukaryota</taxon>
        <taxon>Metazoa</taxon>
        <taxon>Ecdysozoa</taxon>
        <taxon>Arthropoda</taxon>
        <taxon>Hexapoda</taxon>
        <taxon>Insecta</taxon>
        <taxon>Pterygota</taxon>
        <taxon>Neoptera</taxon>
        <taxon>Endopterygota</taxon>
        <taxon>Coleoptera</taxon>
        <taxon>Polyphaga</taxon>
        <taxon>Cucujiformia</taxon>
        <taxon>Chrysomeloidea</taxon>
        <taxon>Cerambycidae</taxon>
        <taxon>Lamiinae</taxon>
        <taxon>Acanthocinini</taxon>
        <taxon>Exocentrus</taxon>
    </lineage>
</organism>
<dbReference type="InterPro" id="IPR005857">
    <property type="entry name" value="Cysta_beta_synth"/>
</dbReference>
<evidence type="ECO:0000256" key="1">
    <source>
        <dbReference type="ARBA" id="ARBA00001933"/>
    </source>
</evidence>
<keyword evidence="7 13" id="KW-0198">Cysteine biosynthesis</keyword>
<evidence type="ECO:0000256" key="13">
    <source>
        <dbReference type="RuleBase" id="RU361204"/>
    </source>
</evidence>
<comment type="function">
    <text evidence="10">Hydro-lyase catalyzing the first step of the transsulfuration pathway, where the hydroxyl group of L-serine is displaced by L-homocysteine in a beta-replacement reaction to form L-cystathionine, the precursor of L-cysteine. This catabolic route allows the elimination of L-methionine and the toxic metabolite L-homocysteine. Also involved in the production of hydrogen sulfide, a gasotransmitter with signaling and cytoprotective effects on neurons.</text>
</comment>
<dbReference type="GO" id="GO:0004122">
    <property type="term" value="F:cystathionine beta-synthase activity"/>
    <property type="evidence" value="ECO:0007669"/>
    <property type="project" value="UniProtKB-UniRule"/>
</dbReference>
<evidence type="ECO:0000259" key="14">
    <source>
        <dbReference type="PROSITE" id="PS51371"/>
    </source>
</evidence>